<evidence type="ECO:0000256" key="4">
    <source>
        <dbReference type="ARBA" id="ARBA00022989"/>
    </source>
</evidence>
<evidence type="ECO:0000256" key="6">
    <source>
        <dbReference type="ARBA" id="ARBA00023136"/>
    </source>
</evidence>
<dbReference type="OrthoDB" id="1679700at2"/>
<dbReference type="PATRIC" id="fig|889306.3.peg.1232"/>
<evidence type="ECO:0000256" key="5">
    <source>
        <dbReference type="ARBA" id="ARBA00023065"/>
    </source>
</evidence>
<protein>
    <recommendedName>
        <fullName evidence="8">Putative manganese efflux pump MntP</fullName>
    </recommendedName>
</protein>
<name>A0A0C2VLG2_9BACL</name>
<dbReference type="InterPro" id="IPR022929">
    <property type="entry name" value="Put_MntP"/>
</dbReference>
<dbReference type="GO" id="GO:0005384">
    <property type="term" value="F:manganese ion transmembrane transporter activity"/>
    <property type="evidence" value="ECO:0007669"/>
    <property type="project" value="UniProtKB-UniRule"/>
</dbReference>
<evidence type="ECO:0000256" key="1">
    <source>
        <dbReference type="ARBA" id="ARBA00022448"/>
    </source>
</evidence>
<comment type="caution">
    <text evidence="9">The sequence shown here is derived from an EMBL/GenBank/DDBJ whole genome shotgun (WGS) entry which is preliminary data.</text>
</comment>
<dbReference type="HAMAP" id="MF_01521">
    <property type="entry name" value="MntP_pump"/>
    <property type="match status" value="1"/>
</dbReference>
<dbReference type="GO" id="GO:0005886">
    <property type="term" value="C:plasma membrane"/>
    <property type="evidence" value="ECO:0007669"/>
    <property type="project" value="UniProtKB-SubCell"/>
</dbReference>
<keyword evidence="5 8" id="KW-0406">Ion transport</keyword>
<feature type="transmembrane region" description="Helical" evidence="8">
    <location>
        <begin position="12"/>
        <end position="29"/>
    </location>
</feature>
<comment type="subcellular location">
    <subcellularLocation>
        <location evidence="8">Cell membrane</location>
        <topology evidence="8">Multi-pass membrane protein</topology>
    </subcellularLocation>
</comment>
<accession>A0A0C2VLG2</accession>
<evidence type="ECO:0000256" key="8">
    <source>
        <dbReference type="HAMAP-Rule" id="MF_01521"/>
    </source>
</evidence>
<evidence type="ECO:0000256" key="7">
    <source>
        <dbReference type="ARBA" id="ARBA00023211"/>
    </source>
</evidence>
<keyword evidence="7 8" id="KW-0464">Manganese</keyword>
<dbReference type="PANTHER" id="PTHR35529:SF1">
    <property type="entry name" value="MANGANESE EFFLUX PUMP MNTP-RELATED"/>
    <property type="match status" value="1"/>
</dbReference>
<proteinExistence type="inferred from homology"/>
<dbReference type="Proteomes" id="UP000031938">
    <property type="component" value="Unassembled WGS sequence"/>
</dbReference>
<dbReference type="Pfam" id="PF02659">
    <property type="entry name" value="Mntp"/>
    <property type="match status" value="1"/>
</dbReference>
<feature type="transmembrane region" description="Helical" evidence="8">
    <location>
        <begin position="159"/>
        <end position="178"/>
    </location>
</feature>
<evidence type="ECO:0000256" key="2">
    <source>
        <dbReference type="ARBA" id="ARBA00022475"/>
    </source>
</evidence>
<feature type="transmembrane region" description="Helical" evidence="8">
    <location>
        <begin position="70"/>
        <end position="88"/>
    </location>
</feature>
<keyword evidence="10" id="KW-1185">Reference proteome</keyword>
<dbReference type="EMBL" id="JXRP01000009">
    <property type="protein sequence ID" value="KIL49757.1"/>
    <property type="molecule type" value="Genomic_DNA"/>
</dbReference>
<keyword evidence="2 8" id="KW-1003">Cell membrane</keyword>
<evidence type="ECO:0000313" key="9">
    <source>
        <dbReference type="EMBL" id="KIL49757.1"/>
    </source>
</evidence>
<dbReference type="AlphaFoldDB" id="A0A0C2VLG2"/>
<feature type="transmembrane region" description="Helical" evidence="8">
    <location>
        <begin position="128"/>
        <end position="147"/>
    </location>
</feature>
<gene>
    <name evidence="8" type="primary">mntP</name>
    <name evidence="9" type="ORF">KP78_12250</name>
</gene>
<dbReference type="PANTHER" id="PTHR35529">
    <property type="entry name" value="MANGANESE EFFLUX PUMP MNTP-RELATED"/>
    <property type="match status" value="1"/>
</dbReference>
<organism evidence="9 10">
    <name type="scientific">Jeotgalibacillus soli</name>
    <dbReference type="NCBI Taxonomy" id="889306"/>
    <lineage>
        <taxon>Bacteria</taxon>
        <taxon>Bacillati</taxon>
        <taxon>Bacillota</taxon>
        <taxon>Bacilli</taxon>
        <taxon>Bacillales</taxon>
        <taxon>Caryophanaceae</taxon>
        <taxon>Jeotgalibacillus</taxon>
    </lineage>
</organism>
<evidence type="ECO:0000256" key="3">
    <source>
        <dbReference type="ARBA" id="ARBA00022692"/>
    </source>
</evidence>
<comment type="similarity">
    <text evidence="8">Belongs to the MntP (TC 9.B.29) family.</text>
</comment>
<feature type="transmembrane region" description="Helical" evidence="8">
    <location>
        <begin position="100"/>
        <end position="122"/>
    </location>
</feature>
<evidence type="ECO:0000313" key="10">
    <source>
        <dbReference type="Proteomes" id="UP000031938"/>
    </source>
</evidence>
<keyword evidence="1 8" id="KW-0813">Transport</keyword>
<keyword evidence="3 8" id="KW-0812">Transmembrane</keyword>
<dbReference type="STRING" id="889306.KP78_12250"/>
<feature type="transmembrane region" description="Helical" evidence="8">
    <location>
        <begin position="41"/>
        <end position="64"/>
    </location>
</feature>
<keyword evidence="4 8" id="KW-1133">Transmembrane helix</keyword>
<reference evidence="9 10" key="1">
    <citation type="submission" date="2015-01" db="EMBL/GenBank/DDBJ databases">
        <title>Genome sequencing of Jeotgalibacillus soli.</title>
        <authorList>
            <person name="Goh K.M."/>
            <person name="Chan K.-G."/>
            <person name="Yaakop A.S."/>
            <person name="Ee R."/>
            <person name="Gan H.M."/>
            <person name="Chan C.S."/>
        </authorList>
    </citation>
    <scope>NUCLEOTIDE SEQUENCE [LARGE SCALE GENOMIC DNA]</scope>
    <source>
        <strain evidence="9 10">P9</strain>
    </source>
</reference>
<sequence length="180" mass="19049">MGGWSHEIHLIVWLALGLGMDAFSASIAIGTQNLRHQQKWFGSIVVGVFHMIMPLIGMLVGSFLSDSVSWLGGALLLAVGAQMIRSGLKGRAMQVASFTGGKWVLFAFGVSIDSLSVGVTLGIKHMSIVVSILLFGICATLMTRLGLQLGQVLKHSIGRYSEVVGGSILLAIALRMLISG</sequence>
<comment type="function">
    <text evidence="8">Probably functions as a manganese efflux pump.</text>
</comment>
<keyword evidence="6 8" id="KW-0472">Membrane</keyword>
<dbReference type="InterPro" id="IPR003810">
    <property type="entry name" value="Mntp/YtaF"/>
</dbReference>
<dbReference type="RefSeq" id="WP_041086979.1">
    <property type="nucleotide sequence ID" value="NZ_JXRP01000009.1"/>
</dbReference>